<keyword evidence="6" id="KW-0326">Glycosidase</keyword>
<evidence type="ECO:0000256" key="5">
    <source>
        <dbReference type="ARBA" id="ARBA00022801"/>
    </source>
</evidence>
<dbReference type="PROSITE" id="PS01034">
    <property type="entry name" value="GH16_1"/>
    <property type="match status" value="1"/>
</dbReference>
<keyword evidence="12" id="KW-0808">Transferase</keyword>
<evidence type="ECO:0000256" key="9">
    <source>
        <dbReference type="ARBA" id="ARBA00031665"/>
    </source>
</evidence>
<dbReference type="EC" id="3.2.1.73" evidence="3"/>
<name>A0A7W7D6W7_9ACTN</name>
<evidence type="ECO:0000256" key="4">
    <source>
        <dbReference type="ARBA" id="ARBA00014569"/>
    </source>
</evidence>
<accession>A0A7W7D6W7</accession>
<evidence type="ECO:0000256" key="2">
    <source>
        <dbReference type="ARBA" id="ARBA00006865"/>
    </source>
</evidence>
<dbReference type="InterPro" id="IPR013320">
    <property type="entry name" value="ConA-like_dom_sf"/>
</dbReference>
<sequence length="716" mass="79979">MNKRTFADFRQNLLHYGRLRLRLADWHRRAAVFSRAGEPDALRRIYVINLDRRPDRWRRVRGELDRFRDRHGERLSAVTRRFSAVDARYTQATPDPATLVPRFTLADQLTVEPNPLLRIDAATRAREIMMTRQEVAVALSHIEVWKLIASGDVPSALVLEDDIFMAYGFARGLDATWSSLDRSASGEPDFDLLYLAFEEVGNVDPVRNGASTRRLQEPGIWEASGYVLSRAGAQKLLDHLPVYGPVDLWLNMQFSHMRAYTAARPLIAQRIDEPSSNSYSILPILSQVGVITREKPLVPATKHLPGPVVAVGSPGSGLTALATALSMLGYTCCSDLDGLPAAEEQALLRGGRRRLFNAYVNIGSLSPEALHQIVGANPSARIIVTSTDLTLPRKVGDRALLFTHEAKDRWALLSDFLGVDYPSFPYPTDVDLGMRIRRPRALLQSARNAMDLKHDTSPWIATPGRIEWDGITISAEPPRHTLTAHVDWTSGGKLNDEVWKLRDDTFPSNMALFTPANVSQHGAHARLTLRPEQTPVRELTSGAIASRAVYRYGKFSAELRPPGVTGVVTGMFLHRNGPRQEIDIEFLGKDTTKMLVNVFYNPGPEGTKLEYGYRGTPTLIDLGFDAAHDFHTYGIDWQPGAIRWLVDGSVVHERVAWDPTPIPNQSLQFNINLWHSRSKEFAGDLATDRLPTSAHIRSVAIHENVTKGDQSDRRPF</sequence>
<evidence type="ECO:0000256" key="8">
    <source>
        <dbReference type="ARBA" id="ARBA00029771"/>
    </source>
</evidence>
<dbReference type="RefSeq" id="WP_184879925.1">
    <property type="nucleotide sequence ID" value="NZ_BOOV01000017.1"/>
</dbReference>
<feature type="active site" description="Proton donor" evidence="10">
    <location>
        <position position="585"/>
    </location>
</feature>
<dbReference type="SUPFAM" id="SSF49899">
    <property type="entry name" value="Concanavalin A-like lectins/glucanases"/>
    <property type="match status" value="1"/>
</dbReference>
<dbReference type="EMBL" id="JACHND010000001">
    <property type="protein sequence ID" value="MBB4701074.1"/>
    <property type="molecule type" value="Genomic_DNA"/>
</dbReference>
<keyword evidence="13" id="KW-1185">Reference proteome</keyword>
<keyword evidence="5" id="KW-0378">Hydrolase</keyword>
<evidence type="ECO:0000256" key="7">
    <source>
        <dbReference type="ARBA" id="ARBA00029722"/>
    </source>
</evidence>
<feature type="domain" description="GH16" evidence="11">
    <location>
        <begin position="466"/>
        <end position="716"/>
    </location>
</feature>
<dbReference type="InterPro" id="IPR008264">
    <property type="entry name" value="Beta_glucanase"/>
</dbReference>
<comment type="similarity">
    <text evidence="2">Belongs to the glycosyl hydrolase 16 family.</text>
</comment>
<dbReference type="PRINTS" id="PR00737">
    <property type="entry name" value="GLHYDRLASE16"/>
</dbReference>
<dbReference type="PANTHER" id="PTHR31062">
    <property type="entry name" value="XYLOGLUCAN ENDOTRANSGLUCOSYLASE/HYDROLASE PROTEIN 8-RELATED"/>
    <property type="match status" value="1"/>
</dbReference>
<proteinExistence type="inferred from homology"/>
<dbReference type="Proteomes" id="UP000542210">
    <property type="component" value="Unassembled WGS sequence"/>
</dbReference>
<dbReference type="Gene3D" id="2.60.120.200">
    <property type="match status" value="1"/>
</dbReference>
<evidence type="ECO:0000256" key="10">
    <source>
        <dbReference type="PIRSR" id="PIRSR608264-1"/>
    </source>
</evidence>
<feature type="active site" description="Nucleophile" evidence="10">
    <location>
        <position position="581"/>
    </location>
</feature>
<comment type="catalytic activity">
    <reaction evidence="1">
        <text>Hydrolysis of (1-&gt;4)-beta-D-glucosidic linkages in beta-D-glucans containing (1-&gt;3)- and (1-&gt;4)-bonds.</text>
        <dbReference type="EC" id="3.2.1.73"/>
    </reaction>
</comment>
<dbReference type="CDD" id="cd06532">
    <property type="entry name" value="Glyco_transf_25"/>
    <property type="match status" value="1"/>
</dbReference>
<dbReference type="Pfam" id="PF00722">
    <property type="entry name" value="Glyco_hydro_16"/>
    <property type="match status" value="1"/>
</dbReference>
<evidence type="ECO:0000256" key="6">
    <source>
        <dbReference type="ARBA" id="ARBA00023295"/>
    </source>
</evidence>
<evidence type="ECO:0000313" key="13">
    <source>
        <dbReference type="Proteomes" id="UP000542210"/>
    </source>
</evidence>
<dbReference type="InterPro" id="IPR002654">
    <property type="entry name" value="Glyco_trans_25"/>
</dbReference>
<dbReference type="InterPro" id="IPR008263">
    <property type="entry name" value="GH16_AS"/>
</dbReference>
<reference evidence="12 13" key="1">
    <citation type="submission" date="2020-08" db="EMBL/GenBank/DDBJ databases">
        <title>Sequencing the genomes of 1000 actinobacteria strains.</title>
        <authorList>
            <person name="Klenk H.-P."/>
        </authorList>
    </citation>
    <scope>NUCLEOTIDE SEQUENCE [LARGE SCALE GENOMIC DNA]</scope>
    <source>
        <strain evidence="12 13">DSM 45784</strain>
    </source>
</reference>
<dbReference type="GO" id="GO:0042972">
    <property type="term" value="F:licheninase activity"/>
    <property type="evidence" value="ECO:0007669"/>
    <property type="project" value="UniProtKB-EC"/>
</dbReference>
<gene>
    <name evidence="12" type="ORF">BJ982_002618</name>
</gene>
<dbReference type="InterPro" id="IPR044791">
    <property type="entry name" value="Beta-glucanase/XTH"/>
</dbReference>
<dbReference type="AlphaFoldDB" id="A0A7W7D6W7"/>
<dbReference type="GO" id="GO:0005975">
    <property type="term" value="P:carbohydrate metabolic process"/>
    <property type="evidence" value="ECO:0007669"/>
    <property type="project" value="InterPro"/>
</dbReference>
<dbReference type="PROSITE" id="PS51762">
    <property type="entry name" value="GH16_2"/>
    <property type="match status" value="1"/>
</dbReference>
<dbReference type="GO" id="GO:0016740">
    <property type="term" value="F:transferase activity"/>
    <property type="evidence" value="ECO:0007669"/>
    <property type="project" value="UniProtKB-KW"/>
</dbReference>
<organism evidence="12 13">
    <name type="scientific">Sphaerisporangium siamense</name>
    <dbReference type="NCBI Taxonomy" id="795645"/>
    <lineage>
        <taxon>Bacteria</taxon>
        <taxon>Bacillati</taxon>
        <taxon>Actinomycetota</taxon>
        <taxon>Actinomycetes</taxon>
        <taxon>Streptosporangiales</taxon>
        <taxon>Streptosporangiaceae</taxon>
        <taxon>Sphaerisporangium</taxon>
    </lineage>
</organism>
<evidence type="ECO:0000256" key="3">
    <source>
        <dbReference type="ARBA" id="ARBA00012690"/>
    </source>
</evidence>
<evidence type="ECO:0000313" key="12">
    <source>
        <dbReference type="EMBL" id="MBB4701074.1"/>
    </source>
</evidence>
<dbReference type="InterPro" id="IPR000757">
    <property type="entry name" value="Beta-glucanase-like"/>
</dbReference>
<protein>
    <recommendedName>
        <fullName evidence="4">Beta-glucanase</fullName>
        <ecNumber evidence="3">3.2.1.73</ecNumber>
    </recommendedName>
    <alternativeName>
        <fullName evidence="9">1,3-1,4-beta-D-glucan 4-glucanohydrolase</fullName>
    </alternativeName>
    <alternativeName>
        <fullName evidence="8">Endo-beta-1,3-1,4 glucanase</fullName>
    </alternativeName>
    <alternativeName>
        <fullName evidence="7">Lichenase</fullName>
    </alternativeName>
</protein>
<comment type="caution">
    <text evidence="12">The sequence shown here is derived from an EMBL/GenBank/DDBJ whole genome shotgun (WGS) entry which is preliminary data.</text>
</comment>
<evidence type="ECO:0000256" key="1">
    <source>
        <dbReference type="ARBA" id="ARBA00000481"/>
    </source>
</evidence>
<dbReference type="Pfam" id="PF01755">
    <property type="entry name" value="Glyco_transf_25"/>
    <property type="match status" value="1"/>
</dbReference>
<evidence type="ECO:0000259" key="11">
    <source>
        <dbReference type="PROSITE" id="PS51762"/>
    </source>
</evidence>